<feature type="region of interest" description="Disordered" evidence="1">
    <location>
        <begin position="1"/>
        <end position="35"/>
    </location>
</feature>
<feature type="compositionally biased region" description="Low complexity" evidence="1">
    <location>
        <begin position="23"/>
        <end position="35"/>
    </location>
</feature>
<accession>A0ABV6UQF8</accession>
<evidence type="ECO:0000256" key="1">
    <source>
        <dbReference type="SAM" id="MobiDB-lite"/>
    </source>
</evidence>
<dbReference type="InterPro" id="IPR011990">
    <property type="entry name" value="TPR-like_helical_dom_sf"/>
</dbReference>
<sequence length="287" mass="30128">MSVNRGASDQRTTAIPNPDGSVPDDSAPGAATPDGGATVWLLRSRGCWEPAAALLEPAAAHSPEAALDRAELLIERSLFENRGWGEAESALRLAEAGARVDGTRAAAACARGYLAYCATLLRVHDRLDEAQMALGRASAMLPPDAPGRPLLDFRRGLVAENLLKDPAAARTAYRRAHAGAEQQRDDLLLSYTWRHLASIAQQDGNLAGARHGFAESLRLRELIGFAIGIAPALASLAEVSPSPEAVLLRAEAARLVRTFGGVPVWLAEDGGPGAAADQRDGQAPGRA</sequence>
<dbReference type="EMBL" id="JBHEZZ010000011">
    <property type="protein sequence ID" value="MFC1403696.1"/>
    <property type="molecule type" value="Genomic_DNA"/>
</dbReference>
<dbReference type="Gene3D" id="1.25.40.10">
    <property type="entry name" value="Tetratricopeptide repeat domain"/>
    <property type="match status" value="1"/>
</dbReference>
<proteinExistence type="predicted"/>
<comment type="caution">
    <text evidence="2">The sequence shown here is derived from an EMBL/GenBank/DDBJ whole genome shotgun (WGS) entry which is preliminary data.</text>
</comment>
<gene>
    <name evidence="2" type="ORF">ACEZDJ_20610</name>
</gene>
<evidence type="ECO:0000313" key="3">
    <source>
        <dbReference type="Proteomes" id="UP001592528"/>
    </source>
</evidence>
<organism evidence="2 3">
    <name type="scientific">Streptacidiphilus cavernicola</name>
    <dbReference type="NCBI Taxonomy" id="3342716"/>
    <lineage>
        <taxon>Bacteria</taxon>
        <taxon>Bacillati</taxon>
        <taxon>Actinomycetota</taxon>
        <taxon>Actinomycetes</taxon>
        <taxon>Kitasatosporales</taxon>
        <taxon>Streptomycetaceae</taxon>
        <taxon>Streptacidiphilus</taxon>
    </lineage>
</organism>
<protein>
    <recommendedName>
        <fullName evidence="4">Tetratricopeptide repeat protein</fullName>
    </recommendedName>
</protein>
<reference evidence="2 3" key="1">
    <citation type="submission" date="2024-09" db="EMBL/GenBank/DDBJ databases">
        <authorList>
            <person name="Lee S.D."/>
        </authorList>
    </citation>
    <scope>NUCLEOTIDE SEQUENCE [LARGE SCALE GENOMIC DNA]</scope>
    <source>
        <strain evidence="2 3">N1-5</strain>
    </source>
</reference>
<dbReference type="SUPFAM" id="SSF48452">
    <property type="entry name" value="TPR-like"/>
    <property type="match status" value="1"/>
</dbReference>
<dbReference type="RefSeq" id="WP_380523095.1">
    <property type="nucleotide sequence ID" value="NZ_JBHEZZ010000011.1"/>
</dbReference>
<dbReference type="Proteomes" id="UP001592528">
    <property type="component" value="Unassembled WGS sequence"/>
</dbReference>
<feature type="compositionally biased region" description="Polar residues" evidence="1">
    <location>
        <begin position="1"/>
        <end position="15"/>
    </location>
</feature>
<evidence type="ECO:0000313" key="2">
    <source>
        <dbReference type="EMBL" id="MFC1403696.1"/>
    </source>
</evidence>
<keyword evidence="3" id="KW-1185">Reference proteome</keyword>
<name>A0ABV6UQF8_9ACTN</name>
<evidence type="ECO:0008006" key="4">
    <source>
        <dbReference type="Google" id="ProtNLM"/>
    </source>
</evidence>